<sequence>MDIRSFLMGLAFAFMWSSAFASARIIVTDAPPLLSLALRFLLSGVIAIVIARMSGQTWHLRKPQWRATLIFGLCQNALYLGLFFVAMQTIEASLAAIIASSMPLLVALMGWASFGQRLPATGWLGLVAGLVGVVMIMGARVSGGADVAAIGLCVIGVLALAIATLSVRGATSGGNVLMIVGLQMLVGSLILGGASLFTETWQITLTPQLIGAFLYTTLVPGLLATFVWFVLVNRIGAVRAATFHFLNPFFGVAIAAVLLGERIGPMDIAGVLIIMAGILAVQLSKQQVAQPVQ</sequence>
<gene>
    <name evidence="8" type="ORF">FPZ52_01025</name>
</gene>
<dbReference type="AlphaFoldDB" id="A0A5B8IU27"/>
<keyword evidence="4 6" id="KW-1133">Transmembrane helix</keyword>
<accession>A0A5B8IU27</accession>
<feature type="transmembrane region" description="Helical" evidence="6">
    <location>
        <begin position="209"/>
        <end position="231"/>
    </location>
</feature>
<keyword evidence="3 6" id="KW-0812">Transmembrane</keyword>
<feature type="transmembrane region" description="Helical" evidence="6">
    <location>
        <begin position="266"/>
        <end position="283"/>
    </location>
</feature>
<dbReference type="PANTHER" id="PTHR32322">
    <property type="entry name" value="INNER MEMBRANE TRANSPORTER"/>
    <property type="match status" value="1"/>
</dbReference>
<evidence type="ECO:0000313" key="9">
    <source>
        <dbReference type="Proteomes" id="UP000318483"/>
    </source>
</evidence>
<dbReference type="Pfam" id="PF00892">
    <property type="entry name" value="EamA"/>
    <property type="match status" value="2"/>
</dbReference>
<comment type="similarity">
    <text evidence="2">Belongs to the EamA transporter family.</text>
</comment>
<feature type="transmembrane region" description="Helical" evidence="6">
    <location>
        <begin position="65"/>
        <end position="86"/>
    </location>
</feature>
<protein>
    <submittedName>
        <fullName evidence="8">DMT family transporter</fullName>
    </submittedName>
</protein>
<comment type="subcellular location">
    <subcellularLocation>
        <location evidence="1">Membrane</location>
        <topology evidence="1">Multi-pass membrane protein</topology>
    </subcellularLocation>
</comment>
<evidence type="ECO:0000256" key="6">
    <source>
        <dbReference type="SAM" id="Phobius"/>
    </source>
</evidence>
<dbReference type="InterPro" id="IPR000620">
    <property type="entry name" value="EamA_dom"/>
</dbReference>
<feature type="transmembrane region" description="Helical" evidence="6">
    <location>
        <begin position="92"/>
        <end position="111"/>
    </location>
</feature>
<dbReference type="EMBL" id="CP042261">
    <property type="protein sequence ID" value="QDY68341.1"/>
    <property type="molecule type" value="Genomic_DNA"/>
</dbReference>
<feature type="transmembrane region" description="Helical" evidence="6">
    <location>
        <begin position="33"/>
        <end position="53"/>
    </location>
</feature>
<name>A0A5B8IU27_9RHOB</name>
<evidence type="ECO:0000313" key="8">
    <source>
        <dbReference type="EMBL" id="QDY68341.1"/>
    </source>
</evidence>
<evidence type="ECO:0000256" key="1">
    <source>
        <dbReference type="ARBA" id="ARBA00004141"/>
    </source>
</evidence>
<keyword evidence="9" id="KW-1185">Reference proteome</keyword>
<evidence type="ECO:0000256" key="2">
    <source>
        <dbReference type="ARBA" id="ARBA00007362"/>
    </source>
</evidence>
<dbReference type="OrthoDB" id="7274881at2"/>
<feature type="transmembrane region" description="Helical" evidence="6">
    <location>
        <begin position="243"/>
        <end position="260"/>
    </location>
</feature>
<dbReference type="Proteomes" id="UP000318483">
    <property type="component" value="Chromosome"/>
</dbReference>
<reference evidence="8 9" key="1">
    <citation type="submission" date="2019-07" db="EMBL/GenBank/DDBJ databases">
        <title>Litoreibacter alkalisoli sp. nov., isolated from saline-alkaline soil.</title>
        <authorList>
            <person name="Wang S."/>
            <person name="Xu L."/>
            <person name="Xing Y.-T."/>
            <person name="Sun J.-Q."/>
        </authorList>
    </citation>
    <scope>NUCLEOTIDE SEQUENCE [LARGE SCALE GENOMIC DNA]</scope>
    <source>
        <strain evidence="8 9">LN3S51</strain>
    </source>
</reference>
<dbReference type="SUPFAM" id="SSF103481">
    <property type="entry name" value="Multidrug resistance efflux transporter EmrE"/>
    <property type="match status" value="2"/>
</dbReference>
<evidence type="ECO:0000256" key="4">
    <source>
        <dbReference type="ARBA" id="ARBA00022989"/>
    </source>
</evidence>
<feature type="transmembrane region" description="Helical" evidence="6">
    <location>
        <begin position="147"/>
        <end position="167"/>
    </location>
</feature>
<dbReference type="GO" id="GO:0016020">
    <property type="term" value="C:membrane"/>
    <property type="evidence" value="ECO:0007669"/>
    <property type="project" value="UniProtKB-SubCell"/>
</dbReference>
<evidence type="ECO:0000259" key="7">
    <source>
        <dbReference type="Pfam" id="PF00892"/>
    </source>
</evidence>
<feature type="transmembrane region" description="Helical" evidence="6">
    <location>
        <begin position="176"/>
        <end position="197"/>
    </location>
</feature>
<organism evidence="8 9">
    <name type="scientific">Qingshengfaniella alkalisoli</name>
    <dbReference type="NCBI Taxonomy" id="2599296"/>
    <lineage>
        <taxon>Bacteria</taxon>
        <taxon>Pseudomonadati</taxon>
        <taxon>Pseudomonadota</taxon>
        <taxon>Alphaproteobacteria</taxon>
        <taxon>Rhodobacterales</taxon>
        <taxon>Paracoccaceae</taxon>
        <taxon>Qingshengfaniella</taxon>
    </lineage>
</organism>
<feature type="domain" description="EamA" evidence="7">
    <location>
        <begin position="6"/>
        <end position="137"/>
    </location>
</feature>
<evidence type="ECO:0000256" key="5">
    <source>
        <dbReference type="ARBA" id="ARBA00023136"/>
    </source>
</evidence>
<feature type="transmembrane region" description="Helical" evidence="6">
    <location>
        <begin position="123"/>
        <end position="141"/>
    </location>
</feature>
<dbReference type="RefSeq" id="WP_146362873.1">
    <property type="nucleotide sequence ID" value="NZ_CP042261.1"/>
</dbReference>
<dbReference type="PANTHER" id="PTHR32322:SF2">
    <property type="entry name" value="EAMA DOMAIN-CONTAINING PROTEIN"/>
    <property type="match status" value="1"/>
</dbReference>
<keyword evidence="5 6" id="KW-0472">Membrane</keyword>
<dbReference type="InterPro" id="IPR050638">
    <property type="entry name" value="AA-Vitamin_Transporters"/>
</dbReference>
<evidence type="ECO:0000256" key="3">
    <source>
        <dbReference type="ARBA" id="ARBA00022692"/>
    </source>
</evidence>
<dbReference type="Gene3D" id="1.10.3730.20">
    <property type="match status" value="1"/>
</dbReference>
<feature type="domain" description="EamA" evidence="7">
    <location>
        <begin position="149"/>
        <end position="281"/>
    </location>
</feature>
<dbReference type="KEGG" id="lit:FPZ52_01025"/>
<proteinExistence type="inferred from homology"/>
<dbReference type="InterPro" id="IPR037185">
    <property type="entry name" value="EmrE-like"/>
</dbReference>